<dbReference type="Proteomes" id="UP000610293">
    <property type="component" value="Unassembled WGS sequence"/>
</dbReference>
<proteinExistence type="predicted"/>
<dbReference type="EMBL" id="SPVI01000003">
    <property type="protein sequence ID" value="TFW44140.1"/>
    <property type="molecule type" value="Genomic_DNA"/>
</dbReference>
<gene>
    <name evidence="2" type="ORF">E4T65_06425</name>
    <name evidence="1" type="ORF">IFU03_17830</name>
</gene>
<reference evidence="1" key="2">
    <citation type="journal article" date="2020" name="FEMS Microbiol. Ecol.">
        <title>Temporal dynamics of bacterial communities during seed development and maturation.</title>
        <authorList>
            <person name="Chesneau G."/>
            <person name="Torres-Cortes G."/>
            <person name="Briand M."/>
            <person name="Darrasse A."/>
            <person name="Preveaux A."/>
            <person name="Marais C."/>
            <person name="Jacques M.A."/>
            <person name="Shade A."/>
            <person name="Barret M."/>
        </authorList>
    </citation>
    <scope>NUCLEOTIDE SEQUENCE</scope>
    <source>
        <strain evidence="1">CFBP13533</strain>
    </source>
</reference>
<dbReference type="RefSeq" id="WP_135196258.1">
    <property type="nucleotide sequence ID" value="NZ_JACYNB010000002.1"/>
</dbReference>
<organism evidence="2 3">
    <name type="scientific">Pseudomonas fluorescens</name>
    <dbReference type="NCBI Taxonomy" id="294"/>
    <lineage>
        <taxon>Bacteria</taxon>
        <taxon>Pseudomonadati</taxon>
        <taxon>Pseudomonadota</taxon>
        <taxon>Gammaproteobacteria</taxon>
        <taxon>Pseudomonadales</taxon>
        <taxon>Pseudomonadaceae</taxon>
        <taxon>Pseudomonas</taxon>
    </lineage>
</organism>
<dbReference type="AlphaFoldDB" id="A0A4Y9TL92"/>
<sequence length="103" mass="11298">MAKLVRSIIELETQMDESLHLEILLLLNNIKKNSPRCAGGTFKKNPSSGEWLIELVWYDAASMLAHFSSKSLQVLLKLLASRCSRLSFGEVSNTATLSCAASA</sequence>
<name>A0A4Y9TL92_PSEFL</name>
<evidence type="ECO:0000313" key="3">
    <source>
        <dbReference type="Proteomes" id="UP000297322"/>
    </source>
</evidence>
<evidence type="ECO:0008006" key="4">
    <source>
        <dbReference type="Google" id="ProtNLM"/>
    </source>
</evidence>
<evidence type="ECO:0000313" key="1">
    <source>
        <dbReference type="EMBL" id="MBD8271614.1"/>
    </source>
</evidence>
<comment type="caution">
    <text evidence="2">The sequence shown here is derived from an EMBL/GenBank/DDBJ whole genome shotgun (WGS) entry which is preliminary data.</text>
</comment>
<dbReference type="Proteomes" id="UP000297322">
    <property type="component" value="Unassembled WGS sequence"/>
</dbReference>
<accession>A0A4Y9TL92</accession>
<evidence type="ECO:0000313" key="2">
    <source>
        <dbReference type="EMBL" id="TFW44140.1"/>
    </source>
</evidence>
<reference evidence="2 3" key="1">
    <citation type="submission" date="2019-03" db="EMBL/GenBank/DDBJ databases">
        <title>Biocontrol and xenobiotic degradation properties of endophytic Pseudomonas fluorescens strain BRZ63.</title>
        <authorList>
            <person name="Chlebek D.A."/>
            <person name="Pinski A."/>
            <person name="Zur J.P."/>
            <person name="Michalska J."/>
            <person name="Hupert-Kocurek K.T."/>
        </authorList>
    </citation>
    <scope>NUCLEOTIDE SEQUENCE [LARGE SCALE GENOMIC DNA]</scope>
    <source>
        <strain evidence="2 3">BRZ63</strain>
    </source>
</reference>
<protein>
    <recommendedName>
        <fullName evidence="4">ABM domain-containing protein</fullName>
    </recommendedName>
</protein>
<dbReference type="EMBL" id="JACYNJ010000012">
    <property type="protein sequence ID" value="MBD8271614.1"/>
    <property type="molecule type" value="Genomic_DNA"/>
</dbReference>